<dbReference type="OMA" id="CGNIAKI"/>
<feature type="domain" description="Corticotropin-releasing factor" evidence="9">
    <location>
        <begin position="119"/>
        <end position="158"/>
    </location>
</feature>
<evidence type="ECO:0000256" key="5">
    <source>
        <dbReference type="ARBA" id="ARBA00022702"/>
    </source>
</evidence>
<comment type="similarity">
    <text evidence="2">Belongs to the sauvagine/corticotropin-releasing factor/urotensin I family.</text>
</comment>
<dbReference type="PANTHER" id="PTHR15035:SF9">
    <property type="entry name" value="CORTICOLIBERIN"/>
    <property type="match status" value="1"/>
</dbReference>
<dbReference type="AlphaFoldDB" id="V9L601"/>
<dbReference type="STRING" id="7868.ENSCMIP00000000486"/>
<reference evidence="10 12" key="3">
    <citation type="journal article" date="2014" name="Nature">
        <title>Elephant shark genome provides unique insights into gnathostome evolution.</title>
        <authorList>
            <consortium name="International Elephant Shark Genome Sequencing Consortium"/>
            <person name="Venkatesh B."/>
            <person name="Lee A.P."/>
            <person name="Ravi V."/>
            <person name="Maurya A.K."/>
            <person name="Lian M.M."/>
            <person name="Swann J.B."/>
            <person name="Ohta Y."/>
            <person name="Flajnik M.F."/>
            <person name="Sutoh Y."/>
            <person name="Kasahara M."/>
            <person name="Hoon S."/>
            <person name="Gangu V."/>
            <person name="Roy S.W."/>
            <person name="Irimia M."/>
            <person name="Korzh V."/>
            <person name="Kondrychyn I."/>
            <person name="Lim Z.W."/>
            <person name="Tay B.H."/>
            <person name="Tohari S."/>
            <person name="Kong K.W."/>
            <person name="Ho S."/>
            <person name="Lorente-Galdos B."/>
            <person name="Quilez J."/>
            <person name="Marques-Bonet T."/>
            <person name="Raney B.J."/>
            <person name="Ingham P.W."/>
            <person name="Tay A."/>
            <person name="Hillier L.W."/>
            <person name="Minx P."/>
            <person name="Boehm T."/>
            <person name="Wilson R.K."/>
            <person name="Brenner S."/>
            <person name="Warren W.C."/>
        </authorList>
    </citation>
    <scope>NUCLEOTIDE SEQUENCE</scope>
    <source>
        <tissue evidence="10">Brain</tissue>
    </source>
</reference>
<keyword evidence="3" id="KW-0964">Secreted</keyword>
<dbReference type="CTD" id="796284"/>
<keyword evidence="6 8" id="KW-0732">Signal</keyword>
<keyword evidence="7" id="KW-0027">Amidation</keyword>
<dbReference type="InterPro" id="IPR003620">
    <property type="entry name" value="Urocortin_CRF"/>
</dbReference>
<dbReference type="SMART" id="SM00039">
    <property type="entry name" value="CRF"/>
    <property type="match status" value="1"/>
</dbReference>
<dbReference type="PROSITE" id="PS00511">
    <property type="entry name" value="CRF"/>
    <property type="match status" value="1"/>
</dbReference>
<evidence type="ECO:0000313" key="11">
    <source>
        <dbReference type="Ensembl" id="ENSCMIP00000000486.1"/>
    </source>
</evidence>
<accession>V9L601</accession>
<reference evidence="12" key="2">
    <citation type="journal article" date="2007" name="PLoS Biol.">
        <title>Survey sequencing and comparative analysis of the elephant shark (Callorhinchus milii) genome.</title>
        <authorList>
            <person name="Venkatesh B."/>
            <person name="Kirkness E.F."/>
            <person name="Loh Y.H."/>
            <person name="Halpern A.L."/>
            <person name="Lee A.P."/>
            <person name="Johnson J."/>
            <person name="Dandona N."/>
            <person name="Viswanathan L.D."/>
            <person name="Tay A."/>
            <person name="Venter J.C."/>
            <person name="Strausberg R.L."/>
            <person name="Brenner S."/>
        </authorList>
    </citation>
    <scope>NUCLEOTIDE SEQUENCE [LARGE SCALE GENOMIC DNA]</scope>
</reference>
<dbReference type="Pfam" id="PF00473">
    <property type="entry name" value="CRF"/>
    <property type="match status" value="1"/>
</dbReference>
<evidence type="ECO:0000256" key="3">
    <source>
        <dbReference type="ARBA" id="ARBA00022525"/>
    </source>
</evidence>
<dbReference type="RefSeq" id="XP_007894939.1">
    <property type="nucleotide sequence ID" value="XM_007896748.2"/>
</dbReference>
<dbReference type="GO" id="GO:0005576">
    <property type="term" value="C:extracellular region"/>
    <property type="evidence" value="ECO:0007669"/>
    <property type="project" value="UniProtKB-SubCell"/>
</dbReference>
<keyword evidence="4" id="KW-0165">Cleavage on pair of basic residues</keyword>
<evidence type="ECO:0000256" key="2">
    <source>
        <dbReference type="ARBA" id="ARBA00009287"/>
    </source>
</evidence>
<dbReference type="GeneID" id="103180731"/>
<comment type="subcellular location">
    <subcellularLocation>
        <location evidence="1">Secreted</location>
    </subcellularLocation>
</comment>
<evidence type="ECO:0000256" key="7">
    <source>
        <dbReference type="ARBA" id="ARBA00022815"/>
    </source>
</evidence>
<dbReference type="InterPro" id="IPR018446">
    <property type="entry name" value="Corticotropin-releasing_fac_CS"/>
</dbReference>
<name>V9L601_CALMI</name>
<reference evidence="11" key="4">
    <citation type="submission" date="2025-05" db="UniProtKB">
        <authorList>
            <consortium name="Ensembl"/>
        </authorList>
    </citation>
    <scope>IDENTIFICATION</scope>
</reference>
<evidence type="ECO:0000256" key="6">
    <source>
        <dbReference type="ARBA" id="ARBA00022729"/>
    </source>
</evidence>
<dbReference type="Gene3D" id="6.10.250.1920">
    <property type="match status" value="1"/>
</dbReference>
<gene>
    <name evidence="11" type="primary">LOC103180731</name>
</gene>
<feature type="chain" id="PRO_5044739632" evidence="8">
    <location>
        <begin position="16"/>
        <end position="160"/>
    </location>
</feature>
<dbReference type="Ensembl" id="ENSCMIT00000000524.1">
    <property type="protein sequence ID" value="ENSCMIP00000000486.1"/>
    <property type="gene ID" value="ENSCMIG00000000350.1"/>
</dbReference>
<dbReference type="GeneTree" id="ENSGT00940000154473"/>
<organism evidence="10">
    <name type="scientific">Callorhinchus milii</name>
    <name type="common">Ghost shark</name>
    <dbReference type="NCBI Taxonomy" id="7868"/>
    <lineage>
        <taxon>Eukaryota</taxon>
        <taxon>Metazoa</taxon>
        <taxon>Chordata</taxon>
        <taxon>Craniata</taxon>
        <taxon>Vertebrata</taxon>
        <taxon>Chondrichthyes</taxon>
        <taxon>Holocephali</taxon>
        <taxon>Chimaeriformes</taxon>
        <taxon>Callorhinchidae</taxon>
        <taxon>Callorhinchus</taxon>
    </lineage>
</organism>
<dbReference type="KEGG" id="cmk:103180731"/>
<evidence type="ECO:0000259" key="9">
    <source>
        <dbReference type="SMART" id="SM00039"/>
    </source>
</evidence>
<dbReference type="EMBL" id="JW874610">
    <property type="protein sequence ID" value="AFP07127.1"/>
    <property type="molecule type" value="mRNA"/>
</dbReference>
<evidence type="ECO:0000256" key="8">
    <source>
        <dbReference type="SAM" id="SignalP"/>
    </source>
</evidence>
<dbReference type="PANTHER" id="PTHR15035">
    <property type="entry name" value="CORTICOLIBERIN/UROCORTIN"/>
    <property type="match status" value="1"/>
</dbReference>
<protein>
    <submittedName>
        <fullName evidence="10">Corticoliberin</fullName>
    </submittedName>
    <submittedName>
        <fullName evidence="11">Corticotropin releasing hormone b</fullName>
    </submittedName>
</protein>
<evidence type="ECO:0000313" key="10">
    <source>
        <dbReference type="EMBL" id="AFP07127.1"/>
    </source>
</evidence>
<evidence type="ECO:0000256" key="4">
    <source>
        <dbReference type="ARBA" id="ARBA00022685"/>
    </source>
</evidence>
<sequence>MKILMLLCTAFLVLAFLPCHDCRALQSSAPATSGQELKSRLQQPGLPLWLRVGEEYLLRLGKTYRDPPAFAPDHGVSLTQLTQLKRALQDKVGDLDEVESRYQGEGDEMMMIERGKRLEEPPISLDLTFHLLREVLEMTRAEQLAQQAHSNRKIMELIGK</sequence>
<keyword evidence="12" id="KW-1185">Reference proteome</keyword>
<reference evidence="12" key="1">
    <citation type="journal article" date="2006" name="Science">
        <title>Ancient noncoding elements conserved in the human genome.</title>
        <authorList>
            <person name="Venkatesh B."/>
            <person name="Kirkness E.F."/>
            <person name="Loh Y.H."/>
            <person name="Halpern A.L."/>
            <person name="Lee A.P."/>
            <person name="Johnson J."/>
            <person name="Dandona N."/>
            <person name="Viswanathan L.D."/>
            <person name="Tay A."/>
            <person name="Venter J.C."/>
            <person name="Strausberg R.L."/>
            <person name="Brenner S."/>
        </authorList>
    </citation>
    <scope>NUCLEOTIDE SEQUENCE [LARGE SCALE GENOMIC DNA]</scope>
</reference>
<dbReference type="InterPro" id="IPR000187">
    <property type="entry name" value="CRF"/>
</dbReference>
<dbReference type="PRINTS" id="PR01612">
    <property type="entry name" value="CRFFAMILY"/>
</dbReference>
<dbReference type="GO" id="GO:0005179">
    <property type="term" value="F:hormone activity"/>
    <property type="evidence" value="ECO:0007669"/>
    <property type="project" value="UniProtKB-KW"/>
</dbReference>
<feature type="signal peptide" evidence="8">
    <location>
        <begin position="1"/>
        <end position="15"/>
    </location>
</feature>
<dbReference type="OrthoDB" id="9837731at2759"/>
<dbReference type="Proteomes" id="UP000314986">
    <property type="component" value="Unassembled WGS sequence"/>
</dbReference>
<keyword evidence="5" id="KW-0372">Hormone</keyword>
<evidence type="ECO:0000313" key="12">
    <source>
        <dbReference type="Proteomes" id="UP000314986"/>
    </source>
</evidence>
<proteinExistence type="evidence at transcript level"/>
<evidence type="ECO:0000256" key="1">
    <source>
        <dbReference type="ARBA" id="ARBA00004613"/>
    </source>
</evidence>